<protein>
    <submittedName>
        <fullName evidence="1">Uncharacterized protein</fullName>
    </submittedName>
</protein>
<keyword evidence="2" id="KW-1185">Reference proteome</keyword>
<dbReference type="AlphaFoldDB" id="A0A4Y2CWH8"/>
<accession>A0A4Y2CWH8</accession>
<organism evidence="1 2">
    <name type="scientific">Araneus ventricosus</name>
    <name type="common">Orbweaver spider</name>
    <name type="synonym">Epeira ventricosa</name>
    <dbReference type="NCBI Taxonomy" id="182803"/>
    <lineage>
        <taxon>Eukaryota</taxon>
        <taxon>Metazoa</taxon>
        <taxon>Ecdysozoa</taxon>
        <taxon>Arthropoda</taxon>
        <taxon>Chelicerata</taxon>
        <taxon>Arachnida</taxon>
        <taxon>Araneae</taxon>
        <taxon>Araneomorphae</taxon>
        <taxon>Entelegynae</taxon>
        <taxon>Araneoidea</taxon>
        <taxon>Araneidae</taxon>
        <taxon>Araneus</taxon>
    </lineage>
</organism>
<dbReference type="Proteomes" id="UP000499080">
    <property type="component" value="Unassembled WGS sequence"/>
</dbReference>
<dbReference type="EMBL" id="BGPR01000244">
    <property type="protein sequence ID" value="GBM07625.1"/>
    <property type="molecule type" value="Genomic_DNA"/>
</dbReference>
<gene>
    <name evidence="1" type="ORF">AVEN_230056_1</name>
</gene>
<comment type="caution">
    <text evidence="1">The sequence shown here is derived from an EMBL/GenBank/DDBJ whole genome shotgun (WGS) entry which is preliminary data.</text>
</comment>
<sequence>MLSDDIILLRDNTQTARKTQELLQKFGWGVCSHPSYTQIWHPIWVPNPYLEQASLQTAAENWLSRQGRHFYQAELNKLVLRSDKFLNGFGDYVEK</sequence>
<reference evidence="1 2" key="1">
    <citation type="journal article" date="2019" name="Sci. Rep.">
        <title>Orb-weaving spider Araneus ventricosus genome elucidates the spidroin gene catalogue.</title>
        <authorList>
            <person name="Kono N."/>
            <person name="Nakamura H."/>
            <person name="Ohtoshi R."/>
            <person name="Moran D.A.P."/>
            <person name="Shinohara A."/>
            <person name="Yoshida Y."/>
            <person name="Fujiwara M."/>
            <person name="Mori M."/>
            <person name="Tomita M."/>
            <person name="Arakawa K."/>
        </authorList>
    </citation>
    <scope>NUCLEOTIDE SEQUENCE [LARGE SCALE GENOMIC DNA]</scope>
</reference>
<name>A0A4Y2CWH8_ARAVE</name>
<evidence type="ECO:0000313" key="1">
    <source>
        <dbReference type="EMBL" id="GBM07625.1"/>
    </source>
</evidence>
<proteinExistence type="predicted"/>
<evidence type="ECO:0000313" key="2">
    <source>
        <dbReference type="Proteomes" id="UP000499080"/>
    </source>
</evidence>
<dbReference type="OrthoDB" id="10042427at2759"/>